<gene>
    <name evidence="4" type="ORF">PEVE_00036245</name>
</gene>
<organism evidence="4 5">
    <name type="scientific">Porites evermanni</name>
    <dbReference type="NCBI Taxonomy" id="104178"/>
    <lineage>
        <taxon>Eukaryota</taxon>
        <taxon>Metazoa</taxon>
        <taxon>Cnidaria</taxon>
        <taxon>Anthozoa</taxon>
        <taxon>Hexacorallia</taxon>
        <taxon>Scleractinia</taxon>
        <taxon>Fungiina</taxon>
        <taxon>Poritidae</taxon>
        <taxon>Porites</taxon>
    </lineage>
</organism>
<evidence type="ECO:0000259" key="3">
    <source>
        <dbReference type="Pfam" id="PF00176"/>
    </source>
</evidence>
<evidence type="ECO:0000256" key="1">
    <source>
        <dbReference type="ARBA" id="ARBA00022741"/>
    </source>
</evidence>
<comment type="caution">
    <text evidence="4">The sequence shown here is derived from an EMBL/GenBank/DDBJ whole genome shotgun (WGS) entry which is preliminary data.</text>
</comment>
<sequence length="74" mass="8438">MSELQKKYYKAILMKDLDAFNSPGGTSKTRLMNILTQLRKCVNHPYLFDGVEPEPFQLGEHLVDASGNQYCELT</sequence>
<keyword evidence="5" id="KW-1185">Reference proteome</keyword>
<reference evidence="4 5" key="1">
    <citation type="submission" date="2022-05" db="EMBL/GenBank/DDBJ databases">
        <authorList>
            <consortium name="Genoscope - CEA"/>
            <person name="William W."/>
        </authorList>
    </citation>
    <scope>NUCLEOTIDE SEQUENCE [LARGE SCALE GENOMIC DNA]</scope>
</reference>
<dbReference type="SUPFAM" id="SSF52540">
    <property type="entry name" value="P-loop containing nucleoside triphosphate hydrolases"/>
    <property type="match status" value="1"/>
</dbReference>
<name>A0ABN8T347_9CNID</name>
<keyword evidence="2" id="KW-0067">ATP-binding</keyword>
<dbReference type="PANTHER" id="PTHR47157">
    <property type="entry name" value="CHROMODOMAIN-HELICASE-DNA-BINDING PROTEIN 1-LIKE"/>
    <property type="match status" value="1"/>
</dbReference>
<accession>A0ABN8T347</accession>
<evidence type="ECO:0000313" key="5">
    <source>
        <dbReference type="Proteomes" id="UP001159427"/>
    </source>
</evidence>
<protein>
    <recommendedName>
        <fullName evidence="3">SNF2 N-terminal domain-containing protein</fullName>
    </recommendedName>
</protein>
<feature type="domain" description="SNF2 N-terminal" evidence="3">
    <location>
        <begin position="1"/>
        <end position="47"/>
    </location>
</feature>
<evidence type="ECO:0000256" key="2">
    <source>
        <dbReference type="ARBA" id="ARBA00022840"/>
    </source>
</evidence>
<dbReference type="Proteomes" id="UP001159427">
    <property type="component" value="Unassembled WGS sequence"/>
</dbReference>
<evidence type="ECO:0000313" key="4">
    <source>
        <dbReference type="EMBL" id="CAH3198531.1"/>
    </source>
</evidence>
<dbReference type="Gene3D" id="3.40.50.300">
    <property type="entry name" value="P-loop containing nucleotide triphosphate hydrolases"/>
    <property type="match status" value="1"/>
</dbReference>
<dbReference type="Pfam" id="PF00176">
    <property type="entry name" value="SNF2-rel_dom"/>
    <property type="match status" value="1"/>
</dbReference>
<dbReference type="InterPro" id="IPR000330">
    <property type="entry name" value="SNF2_N"/>
</dbReference>
<dbReference type="PANTHER" id="PTHR47157:SF1">
    <property type="entry name" value="CHROMODOMAIN-HELICASE-DNA-BINDING PROTEIN 1-LIKE"/>
    <property type="match status" value="1"/>
</dbReference>
<dbReference type="InterPro" id="IPR027417">
    <property type="entry name" value="P-loop_NTPase"/>
</dbReference>
<keyword evidence="1" id="KW-0547">Nucleotide-binding</keyword>
<proteinExistence type="predicted"/>
<dbReference type="EMBL" id="CALNXI010005741">
    <property type="protein sequence ID" value="CAH3198531.1"/>
    <property type="molecule type" value="Genomic_DNA"/>
</dbReference>
<dbReference type="InterPro" id="IPR031053">
    <property type="entry name" value="ALC1"/>
</dbReference>